<dbReference type="RefSeq" id="XP_049136128.1">
    <property type="nucleotide sequence ID" value="XM_049280171.1"/>
</dbReference>
<reference evidence="1" key="1">
    <citation type="journal article" date="2021" name="Mol. Plant Microbe Interact.">
        <title>Complete Genome Sequence of the Plant-Pathogenic Fungus Colletotrichum lupini.</title>
        <authorList>
            <person name="Baroncelli R."/>
            <person name="Pensec F."/>
            <person name="Da Lio D."/>
            <person name="Boufleur T."/>
            <person name="Vicente I."/>
            <person name="Sarrocco S."/>
            <person name="Picot A."/>
            <person name="Baraldi E."/>
            <person name="Sukno S."/>
            <person name="Thon M."/>
            <person name="Le Floch G."/>
        </authorList>
    </citation>
    <scope>NUCLEOTIDE SEQUENCE</scope>
    <source>
        <strain evidence="1">IMI 504893</strain>
    </source>
</reference>
<evidence type="ECO:0000313" key="2">
    <source>
        <dbReference type="Proteomes" id="UP000830671"/>
    </source>
</evidence>
<dbReference type="EMBL" id="CP019471">
    <property type="protein sequence ID" value="UQC74478.1"/>
    <property type="molecule type" value="Genomic_DNA"/>
</dbReference>
<dbReference type="Proteomes" id="UP000830671">
    <property type="component" value="Chromosome 1"/>
</dbReference>
<dbReference type="GeneID" id="73335181"/>
<gene>
    <name evidence="1" type="ORF">CLUP02_01129</name>
</gene>
<evidence type="ECO:0000313" key="1">
    <source>
        <dbReference type="EMBL" id="UQC74478.1"/>
    </source>
</evidence>
<organism evidence="1 2">
    <name type="scientific">Colletotrichum lupini</name>
    <dbReference type="NCBI Taxonomy" id="145971"/>
    <lineage>
        <taxon>Eukaryota</taxon>
        <taxon>Fungi</taxon>
        <taxon>Dikarya</taxon>
        <taxon>Ascomycota</taxon>
        <taxon>Pezizomycotina</taxon>
        <taxon>Sordariomycetes</taxon>
        <taxon>Hypocreomycetidae</taxon>
        <taxon>Glomerellales</taxon>
        <taxon>Glomerellaceae</taxon>
        <taxon>Colletotrichum</taxon>
        <taxon>Colletotrichum acutatum species complex</taxon>
    </lineage>
</organism>
<keyword evidence="2" id="KW-1185">Reference proteome</keyword>
<dbReference type="AlphaFoldDB" id="A0A9Q8SCE0"/>
<dbReference type="KEGG" id="clup:CLUP02_01129"/>
<sequence length="281" mass="30736">MLAVLKQHVNHVTCTPMRDRAIAPGSGHIDLSSATSSQRCPIWLEWTTAKSESDPSELSSQMNACPSLRTMAAGQAGDQKTGFGSITSRLHAAAGGNLVLSLADWLEARDAVVVNRTPGPLIAWLYLDSHDDHSLSRLSVCEKHGAEVSDPNQAKSHWLLKRVGVMSNTSSFLDIHLHKASDGRRCSSSWSLMRLRRDSNMNLPMSYGLAHHSAVLIKLADRDQVCSGEGGYTGYEYETMSTTVLSTDTVASSKSASLHLRDDRSFDGRSQRLRDSFQPIQ</sequence>
<protein>
    <submittedName>
        <fullName evidence="1">Uncharacterized protein</fullName>
    </submittedName>
</protein>
<proteinExistence type="predicted"/>
<name>A0A9Q8SCE0_9PEZI</name>
<accession>A0A9Q8SCE0</accession>